<sequence length="185" mass="22047">MLCHKQYIHRLDVALEYTYCQQPTHFQSCLKLCLLENQRNHNNLNVLDVNNFPIIYNSTQIYLMNLFLLCSTYEWPQDDNKPRCSLSFKDYYYIRLITLYVKFLIQTGISYRGRQKVEVSNYQHLFYKSNKGVQGHKFKIIRIIGINSFPLNVMQHKVDSAESKFDTLHLNHRLKTNNTFTISSH</sequence>
<dbReference type="EMBL" id="VYZN01000057">
    <property type="protein sequence ID" value="KAE9525926.1"/>
    <property type="molecule type" value="Genomic_DNA"/>
</dbReference>
<evidence type="ECO:0000313" key="2">
    <source>
        <dbReference type="Proteomes" id="UP000475862"/>
    </source>
</evidence>
<dbReference type="AlphaFoldDB" id="A0A6G0T540"/>
<name>A0A6G0T540_APHGL</name>
<dbReference type="Proteomes" id="UP000475862">
    <property type="component" value="Unassembled WGS sequence"/>
</dbReference>
<reference evidence="1 2" key="1">
    <citation type="submission" date="2019-08" db="EMBL/GenBank/DDBJ databases">
        <title>The genome of the soybean aphid Biotype 1, its phylome, world population structure and adaptation to the North American continent.</title>
        <authorList>
            <person name="Giordano R."/>
            <person name="Donthu R.K."/>
            <person name="Hernandez A.G."/>
            <person name="Wright C.L."/>
            <person name="Zimin A.V."/>
        </authorList>
    </citation>
    <scope>NUCLEOTIDE SEQUENCE [LARGE SCALE GENOMIC DNA]</scope>
    <source>
        <tissue evidence="1">Whole aphids</tissue>
    </source>
</reference>
<organism evidence="1 2">
    <name type="scientific">Aphis glycines</name>
    <name type="common">Soybean aphid</name>
    <dbReference type="NCBI Taxonomy" id="307491"/>
    <lineage>
        <taxon>Eukaryota</taxon>
        <taxon>Metazoa</taxon>
        <taxon>Ecdysozoa</taxon>
        <taxon>Arthropoda</taxon>
        <taxon>Hexapoda</taxon>
        <taxon>Insecta</taxon>
        <taxon>Pterygota</taxon>
        <taxon>Neoptera</taxon>
        <taxon>Paraneoptera</taxon>
        <taxon>Hemiptera</taxon>
        <taxon>Sternorrhyncha</taxon>
        <taxon>Aphidomorpha</taxon>
        <taxon>Aphidoidea</taxon>
        <taxon>Aphididae</taxon>
        <taxon>Aphidini</taxon>
        <taxon>Aphis</taxon>
        <taxon>Aphis</taxon>
    </lineage>
</organism>
<evidence type="ECO:0000313" key="1">
    <source>
        <dbReference type="EMBL" id="KAE9525926.1"/>
    </source>
</evidence>
<gene>
    <name evidence="1" type="ORF">AGLY_013975</name>
</gene>
<protein>
    <submittedName>
        <fullName evidence="1">Uncharacterized protein</fullName>
    </submittedName>
</protein>
<accession>A0A6G0T540</accession>
<comment type="caution">
    <text evidence="1">The sequence shown here is derived from an EMBL/GenBank/DDBJ whole genome shotgun (WGS) entry which is preliminary data.</text>
</comment>
<keyword evidence="2" id="KW-1185">Reference proteome</keyword>
<proteinExistence type="predicted"/>